<feature type="non-terminal residue" evidence="1">
    <location>
        <position position="281"/>
    </location>
</feature>
<evidence type="ECO:0008006" key="2">
    <source>
        <dbReference type="Google" id="ProtNLM"/>
    </source>
</evidence>
<protein>
    <recommendedName>
        <fullName evidence="2">Clathrin/coatomer adaptor adaptin-like N-terminal domain-containing protein</fullName>
    </recommendedName>
</protein>
<accession>X1I3W9</accession>
<feature type="non-terminal residue" evidence="1">
    <location>
        <position position="1"/>
    </location>
</feature>
<dbReference type="InterPro" id="IPR011989">
    <property type="entry name" value="ARM-like"/>
</dbReference>
<dbReference type="Pfam" id="PF13646">
    <property type="entry name" value="HEAT_2"/>
    <property type="match status" value="1"/>
</dbReference>
<dbReference type="SUPFAM" id="SSF48371">
    <property type="entry name" value="ARM repeat"/>
    <property type="match status" value="1"/>
</dbReference>
<dbReference type="InterPro" id="IPR016024">
    <property type="entry name" value="ARM-type_fold"/>
</dbReference>
<comment type="caution">
    <text evidence="1">The sequence shown here is derived from an EMBL/GenBank/DDBJ whole genome shotgun (WGS) entry which is preliminary data.</text>
</comment>
<dbReference type="AlphaFoldDB" id="X1I3W9"/>
<dbReference type="Gene3D" id="1.25.10.10">
    <property type="entry name" value="Leucine-rich Repeat Variant"/>
    <property type="match status" value="2"/>
</dbReference>
<proteinExistence type="predicted"/>
<dbReference type="PANTHER" id="PTHR12697:SF5">
    <property type="entry name" value="DEOXYHYPUSINE HYDROXYLASE"/>
    <property type="match status" value="1"/>
</dbReference>
<reference evidence="1" key="1">
    <citation type="journal article" date="2014" name="Front. Microbiol.">
        <title>High frequency of phylogenetically diverse reductive dehalogenase-homologous genes in deep subseafloor sedimentary metagenomes.</title>
        <authorList>
            <person name="Kawai M."/>
            <person name="Futagami T."/>
            <person name="Toyoda A."/>
            <person name="Takaki Y."/>
            <person name="Nishi S."/>
            <person name="Hori S."/>
            <person name="Arai W."/>
            <person name="Tsubouchi T."/>
            <person name="Morono Y."/>
            <person name="Uchiyama I."/>
            <person name="Ito T."/>
            <person name="Fujiyama A."/>
            <person name="Inagaki F."/>
            <person name="Takami H."/>
        </authorList>
    </citation>
    <scope>NUCLEOTIDE SEQUENCE</scope>
    <source>
        <strain evidence="1">Expedition CK06-06</strain>
    </source>
</reference>
<dbReference type="GO" id="GO:0016491">
    <property type="term" value="F:oxidoreductase activity"/>
    <property type="evidence" value="ECO:0007669"/>
    <property type="project" value="TreeGrafter"/>
</dbReference>
<name>X1I3W9_9ZZZZ</name>
<evidence type="ECO:0000313" key="1">
    <source>
        <dbReference type="EMBL" id="GAH52258.1"/>
    </source>
</evidence>
<organism evidence="1">
    <name type="scientific">marine sediment metagenome</name>
    <dbReference type="NCBI Taxonomy" id="412755"/>
    <lineage>
        <taxon>unclassified sequences</taxon>
        <taxon>metagenomes</taxon>
        <taxon>ecological metagenomes</taxon>
    </lineage>
</organism>
<sequence>LRTEKVDEVRKEIILALGKLQFPGTGSALTAVLRAKTTSDYIKKVSIETLGKSNEGNQTIQAIIGNLSSVNPEICQAASEALIHLNDRFPLLVVPGLSKNLLRAKDKSTLIYGTGVLSRLADESSVNTLISLLSSPYAEVKKNATWGLFRIRSSANPRIAEELNKLANNEAESLPVRINAVRALGAIRYDDSKTRVWKSLVNISKLRSEKYYMLRYFAIEALGEMGQPYPEVISTLSGIALRETDPEISMQAVQSIQKLAVKSEISESALVKLFKKSENPD</sequence>
<dbReference type="EMBL" id="BARU01022045">
    <property type="protein sequence ID" value="GAH52258.1"/>
    <property type="molecule type" value="Genomic_DNA"/>
</dbReference>
<gene>
    <name evidence="1" type="ORF">S03H2_35975</name>
</gene>
<dbReference type="PANTHER" id="PTHR12697">
    <property type="entry name" value="PBS LYASE HEAT-LIKE PROTEIN"/>
    <property type="match status" value="1"/>
</dbReference>